<dbReference type="SMART" id="SM00184">
    <property type="entry name" value="RING"/>
    <property type="match status" value="1"/>
</dbReference>
<dbReference type="AlphaFoldDB" id="A0A124SBW3"/>
<evidence type="ECO:0000313" key="6">
    <source>
        <dbReference type="Proteomes" id="UP000243975"/>
    </source>
</evidence>
<evidence type="ECO:0000313" key="5">
    <source>
        <dbReference type="EMBL" id="KVH91915.1"/>
    </source>
</evidence>
<feature type="compositionally biased region" description="Low complexity" evidence="3">
    <location>
        <begin position="343"/>
        <end position="363"/>
    </location>
</feature>
<dbReference type="Pfam" id="PF13920">
    <property type="entry name" value="zf-C3HC4_3"/>
    <property type="match status" value="1"/>
</dbReference>
<name>A0A124SBW3_CYNCS</name>
<dbReference type="SUPFAM" id="SSF57850">
    <property type="entry name" value="RING/U-box"/>
    <property type="match status" value="1"/>
</dbReference>
<evidence type="ECO:0000256" key="2">
    <source>
        <dbReference type="SAM" id="Coils"/>
    </source>
</evidence>
<dbReference type="OMA" id="ACMEESK"/>
<dbReference type="Gramene" id="KVH91915">
    <property type="protein sequence ID" value="KVH91915"/>
    <property type="gene ID" value="Ccrd_006083"/>
</dbReference>
<evidence type="ECO:0000256" key="3">
    <source>
        <dbReference type="SAM" id="MobiDB-lite"/>
    </source>
</evidence>
<dbReference type="CDD" id="cd23128">
    <property type="entry name" value="RING-HC_MIP1-like"/>
    <property type="match status" value="1"/>
</dbReference>
<dbReference type="PANTHER" id="PTHR46405">
    <property type="entry name" value="OS05G0141500 PROTEIN"/>
    <property type="match status" value="1"/>
</dbReference>
<feature type="domain" description="RING-type" evidence="4">
    <location>
        <begin position="692"/>
        <end position="732"/>
    </location>
</feature>
<dbReference type="InterPro" id="IPR046934">
    <property type="entry name" value="PIR2-like"/>
</dbReference>
<dbReference type="EMBL" id="LEKV01004898">
    <property type="protein sequence ID" value="KVH91915.1"/>
    <property type="molecule type" value="Genomic_DNA"/>
</dbReference>
<dbReference type="PROSITE" id="PS50089">
    <property type="entry name" value="ZF_RING_2"/>
    <property type="match status" value="1"/>
</dbReference>
<dbReference type="InterPro" id="IPR013083">
    <property type="entry name" value="Znf_RING/FYVE/PHD"/>
</dbReference>
<dbReference type="GO" id="GO:0008270">
    <property type="term" value="F:zinc ion binding"/>
    <property type="evidence" value="ECO:0007669"/>
    <property type="project" value="UniProtKB-KW"/>
</dbReference>
<feature type="non-terminal residue" evidence="5">
    <location>
        <position position="746"/>
    </location>
</feature>
<keyword evidence="1" id="KW-0863">Zinc-finger</keyword>
<sequence>PVFIFTAYLLSGERAEKSLIRSAEPSVIDRRNSMDLMGTTVRENLVRSDRRPRPTNPDSDVTEKSLDSDSSSNPEGLQLGFNEPAENPDSNPNPGGSDWGYCTEEKLEELLMNKLESLYNEAIAKFVGLGYDEDVALKAILRNGHCYGNHDALTNVMNNTMGYLNSQASDIGGNLDESKQVFSNLTQLRDFSMACLVCLLRRVRPSLSRGDAMWCLLMADLHVGRASTMEVPVDPKPNVDGISNSEISSPVVNDMEKVKDDSIGVTPDSCKFHGGWGFGNRGTSEFPVNRPLSPAELEETLRTKIAYPKWPVLTPTMNMILKTNVALFAKEYRANQKRKQVESEAGSNSLSSGDSSSAVDTGSEACPPAEENLGTQGVRNKEKANLMWKKFCELSLEENGQIIDEAKTDDMLLGVIREIKELEKLVKERKDWAHQKAMQAARKLCHDLTELKMLRMEKEDNQRLKQGKPATEDPTMKRLSEMENALRKASGQVDRANLAVRRLEVENAEIRAEMEASKLSASESVTMCLEVARREKKYLKRLLAWEKQRAKLQEDLTAEKQKIIEFQEELLQAEAAKKTAEAGLRREQKARDLALTQVEEERRLKEAAEANIKRRHEALRSNIELDFQRYKDDLQRLEQELARIKTSTDPDQYSTYLPTPVSPYVSHPHGGETIARMLHELDDSDDGIDRACILCLKDEVSVVFLPCAHQVLCVSCNDAYGKKGKAKCPTCRVPIEQRIRVFGASS</sequence>
<dbReference type="STRING" id="59895.A0A124SBW3"/>
<keyword evidence="6" id="KW-1185">Reference proteome</keyword>
<protein>
    <submittedName>
        <fullName evidence="5">Zinc finger, RING/FYVE/PHD-type</fullName>
    </submittedName>
</protein>
<gene>
    <name evidence="5" type="ORF">Ccrd_006083</name>
</gene>
<organism evidence="5 6">
    <name type="scientific">Cynara cardunculus var. scolymus</name>
    <name type="common">Globe artichoke</name>
    <name type="synonym">Cynara scolymus</name>
    <dbReference type="NCBI Taxonomy" id="59895"/>
    <lineage>
        <taxon>Eukaryota</taxon>
        <taxon>Viridiplantae</taxon>
        <taxon>Streptophyta</taxon>
        <taxon>Embryophyta</taxon>
        <taxon>Tracheophyta</taxon>
        <taxon>Spermatophyta</taxon>
        <taxon>Magnoliopsida</taxon>
        <taxon>eudicotyledons</taxon>
        <taxon>Gunneridae</taxon>
        <taxon>Pentapetalae</taxon>
        <taxon>asterids</taxon>
        <taxon>campanulids</taxon>
        <taxon>Asterales</taxon>
        <taxon>Asteraceae</taxon>
        <taxon>Carduoideae</taxon>
        <taxon>Cardueae</taxon>
        <taxon>Carduinae</taxon>
        <taxon>Cynara</taxon>
    </lineage>
</organism>
<keyword evidence="2" id="KW-0175">Coiled coil</keyword>
<feature type="region of interest" description="Disordered" evidence="3">
    <location>
        <begin position="43"/>
        <end position="100"/>
    </location>
</feature>
<accession>A0A124SBW3</accession>
<evidence type="ECO:0000256" key="1">
    <source>
        <dbReference type="PROSITE-ProRule" id="PRU00175"/>
    </source>
</evidence>
<dbReference type="Pfam" id="PF20235">
    <property type="entry name" value="PIR2-like_helical"/>
    <property type="match status" value="1"/>
</dbReference>
<evidence type="ECO:0000259" key="4">
    <source>
        <dbReference type="PROSITE" id="PS50089"/>
    </source>
</evidence>
<dbReference type="PANTHER" id="PTHR46405:SF3">
    <property type="entry name" value="RING_U-BOX SUPERFAMILY PROTEIN"/>
    <property type="match status" value="1"/>
</dbReference>
<dbReference type="Gene3D" id="3.30.40.10">
    <property type="entry name" value="Zinc/RING finger domain, C3HC4 (zinc finger)"/>
    <property type="match status" value="1"/>
</dbReference>
<dbReference type="InterPro" id="IPR046527">
    <property type="entry name" value="PIR2-like_helical"/>
</dbReference>
<keyword evidence="1" id="KW-0479">Metal-binding</keyword>
<comment type="caution">
    <text evidence="5">The sequence shown here is derived from an EMBL/GenBank/DDBJ whole genome shotgun (WGS) entry which is preliminary data.</text>
</comment>
<reference evidence="5 6" key="1">
    <citation type="journal article" date="2016" name="Sci. Rep.">
        <title>The genome sequence of the outbreeding globe artichoke constructed de novo incorporating a phase-aware low-pass sequencing strategy of F1 progeny.</title>
        <authorList>
            <person name="Scaglione D."/>
            <person name="Reyes-Chin-Wo S."/>
            <person name="Acquadro A."/>
            <person name="Froenicke L."/>
            <person name="Portis E."/>
            <person name="Beitel C."/>
            <person name="Tirone M."/>
            <person name="Mauro R."/>
            <person name="Lo Monaco A."/>
            <person name="Mauromicale G."/>
            <person name="Faccioli P."/>
            <person name="Cattivelli L."/>
            <person name="Rieseberg L."/>
            <person name="Michelmore R."/>
            <person name="Lanteri S."/>
        </authorList>
    </citation>
    <scope>NUCLEOTIDE SEQUENCE [LARGE SCALE GENOMIC DNA]</scope>
    <source>
        <strain evidence="5">2C</strain>
    </source>
</reference>
<keyword evidence="1" id="KW-0862">Zinc</keyword>
<feature type="region of interest" description="Disordered" evidence="3">
    <location>
        <begin position="339"/>
        <end position="378"/>
    </location>
</feature>
<dbReference type="InterPro" id="IPR001841">
    <property type="entry name" value="Znf_RING"/>
</dbReference>
<proteinExistence type="predicted"/>
<feature type="coiled-coil region" evidence="2">
    <location>
        <begin position="479"/>
        <end position="647"/>
    </location>
</feature>
<dbReference type="Proteomes" id="UP000243975">
    <property type="component" value="Unassembled WGS sequence"/>
</dbReference>